<dbReference type="SUPFAM" id="SSF47413">
    <property type="entry name" value="lambda repressor-like DNA-binding domains"/>
    <property type="match status" value="2"/>
</dbReference>
<dbReference type="SMART" id="SM00530">
    <property type="entry name" value="HTH_XRE"/>
    <property type="match status" value="2"/>
</dbReference>
<protein>
    <recommendedName>
        <fullName evidence="2">HTH cro/C1-type domain-containing protein</fullName>
    </recommendedName>
</protein>
<dbReference type="InterPro" id="IPR001387">
    <property type="entry name" value="Cro/C1-type_HTH"/>
</dbReference>
<dbReference type="InterPro" id="IPR010982">
    <property type="entry name" value="Lambda_DNA-bd_dom_sf"/>
</dbReference>
<dbReference type="GO" id="GO:0003700">
    <property type="term" value="F:DNA-binding transcription factor activity"/>
    <property type="evidence" value="ECO:0007669"/>
    <property type="project" value="TreeGrafter"/>
</dbReference>
<name>A0A370MYY1_9BURK</name>
<dbReference type="GO" id="GO:0003677">
    <property type="term" value="F:DNA binding"/>
    <property type="evidence" value="ECO:0007669"/>
    <property type="project" value="UniProtKB-KW"/>
</dbReference>
<organism evidence="3 4">
    <name type="scientific">Paraburkholderia lacunae</name>
    <dbReference type="NCBI Taxonomy" id="2211104"/>
    <lineage>
        <taxon>Bacteria</taxon>
        <taxon>Pseudomonadati</taxon>
        <taxon>Pseudomonadota</taxon>
        <taxon>Betaproteobacteria</taxon>
        <taxon>Burkholderiales</taxon>
        <taxon>Burkholderiaceae</taxon>
        <taxon>Paraburkholderia</taxon>
    </lineage>
</organism>
<keyword evidence="1" id="KW-0238">DNA-binding</keyword>
<dbReference type="EMBL" id="QHKS01000033">
    <property type="protein sequence ID" value="RDJ98526.1"/>
    <property type="molecule type" value="Genomic_DNA"/>
</dbReference>
<evidence type="ECO:0000313" key="3">
    <source>
        <dbReference type="EMBL" id="RDJ98526.1"/>
    </source>
</evidence>
<dbReference type="Proteomes" id="UP000254875">
    <property type="component" value="Unassembled WGS sequence"/>
</dbReference>
<evidence type="ECO:0000259" key="2">
    <source>
        <dbReference type="PROSITE" id="PS50943"/>
    </source>
</evidence>
<evidence type="ECO:0000256" key="1">
    <source>
        <dbReference type="ARBA" id="ARBA00023125"/>
    </source>
</evidence>
<dbReference type="PANTHER" id="PTHR46797:SF1">
    <property type="entry name" value="METHYLPHOSPHONATE SYNTHASE"/>
    <property type="match status" value="1"/>
</dbReference>
<feature type="domain" description="HTH cro/C1-type" evidence="2">
    <location>
        <begin position="92"/>
        <end position="150"/>
    </location>
</feature>
<sequence length="151" mass="16627">MTLQERFARNLKRCREELGWSQEQLGSMVGSDRTGISRLERKAGKITLQRAEALATAMEMDVRILLETPVTASLHRRPPGDQTSTAQIGAKVLELRTAEGVSQKTLAARVGIDRNLISRLEAPGENQLAPIELSTLEKLATALRVKPTDLL</sequence>
<keyword evidence="4" id="KW-1185">Reference proteome</keyword>
<comment type="caution">
    <text evidence="3">The sequence shown here is derived from an EMBL/GenBank/DDBJ whole genome shotgun (WGS) entry which is preliminary data.</text>
</comment>
<dbReference type="PROSITE" id="PS50943">
    <property type="entry name" value="HTH_CROC1"/>
    <property type="match status" value="2"/>
</dbReference>
<dbReference type="Pfam" id="PF01381">
    <property type="entry name" value="HTH_3"/>
    <property type="match status" value="1"/>
</dbReference>
<feature type="domain" description="HTH cro/C1-type" evidence="2">
    <location>
        <begin position="11"/>
        <end position="65"/>
    </location>
</feature>
<dbReference type="CDD" id="cd00093">
    <property type="entry name" value="HTH_XRE"/>
    <property type="match status" value="2"/>
</dbReference>
<evidence type="ECO:0000313" key="4">
    <source>
        <dbReference type="Proteomes" id="UP000254875"/>
    </source>
</evidence>
<dbReference type="PANTHER" id="PTHR46797">
    <property type="entry name" value="HTH-TYPE TRANSCRIPTIONAL REGULATOR"/>
    <property type="match status" value="1"/>
</dbReference>
<dbReference type="GO" id="GO:0005829">
    <property type="term" value="C:cytosol"/>
    <property type="evidence" value="ECO:0007669"/>
    <property type="project" value="TreeGrafter"/>
</dbReference>
<dbReference type="Gene3D" id="1.10.260.40">
    <property type="entry name" value="lambda repressor-like DNA-binding domains"/>
    <property type="match status" value="2"/>
</dbReference>
<dbReference type="InterPro" id="IPR050807">
    <property type="entry name" value="TransReg_Diox_bact_type"/>
</dbReference>
<proteinExistence type="predicted"/>
<dbReference type="RefSeq" id="WP_115107958.1">
    <property type="nucleotide sequence ID" value="NZ_QHKS01000033.1"/>
</dbReference>
<gene>
    <name evidence="3" type="ORF">DLM46_32885</name>
</gene>
<dbReference type="OrthoDB" id="1097442at2"/>
<reference evidence="4" key="1">
    <citation type="submission" date="2018-05" db="EMBL/GenBank/DDBJ databases">
        <authorList>
            <person name="Feng T."/>
        </authorList>
    </citation>
    <scope>NUCLEOTIDE SEQUENCE [LARGE SCALE GENOMIC DNA]</scope>
    <source>
        <strain evidence="4">S27</strain>
    </source>
</reference>
<accession>A0A370MYY1</accession>
<dbReference type="AlphaFoldDB" id="A0A370MYY1"/>
<dbReference type="Pfam" id="PF13443">
    <property type="entry name" value="HTH_26"/>
    <property type="match status" value="1"/>
</dbReference>